<dbReference type="Pfam" id="PF13683">
    <property type="entry name" value="rve_3"/>
    <property type="match status" value="1"/>
</dbReference>
<dbReference type="InterPro" id="IPR036397">
    <property type="entry name" value="RNaseH_sf"/>
</dbReference>
<evidence type="ECO:0000313" key="3">
    <source>
        <dbReference type="Proteomes" id="UP001465153"/>
    </source>
</evidence>
<reference evidence="2 3" key="1">
    <citation type="submission" date="2024-04" db="EMBL/GenBank/DDBJ databases">
        <title>Draft genome sequence of Sessilibacter corallicola NBRC 116591.</title>
        <authorList>
            <person name="Miyakawa T."/>
            <person name="Kusuya Y."/>
            <person name="Miura T."/>
        </authorList>
    </citation>
    <scope>NUCLEOTIDE SEQUENCE [LARGE SCALE GENOMIC DNA]</scope>
    <source>
        <strain evidence="2 3">KU-00831-HH</strain>
    </source>
</reference>
<feature type="domain" description="Integrase catalytic" evidence="1">
    <location>
        <begin position="1"/>
        <end position="151"/>
    </location>
</feature>
<sequence length="151" mass="17829">MDFMSDFLVNKVRFRTLNVIDDFNRGVLGIAIGAGMPATRVTRYLDQLAAWHGYPDRIRVDNGPEFTSTEFVEWANRHHIKIDYIKPGCPRQNAYIERINRTYRTEILDMYLFNNLKEIIEMTEGWIKFYNTERPHDSLNNMTSTEYRLAA</sequence>
<dbReference type="PANTHER" id="PTHR47515:SF2">
    <property type="entry name" value="INTEGRASE CORE DOMAIN PROTEIN"/>
    <property type="match status" value="1"/>
</dbReference>
<dbReference type="EMBL" id="BAABWN010000004">
    <property type="protein sequence ID" value="GAA6167807.1"/>
    <property type="molecule type" value="Genomic_DNA"/>
</dbReference>
<dbReference type="PROSITE" id="PS50994">
    <property type="entry name" value="INTEGRASE"/>
    <property type="match status" value="1"/>
</dbReference>
<gene>
    <name evidence="2" type="ORF">NBRC116591_16170</name>
</gene>
<name>A0ABQ0A880_9GAMM</name>
<protein>
    <recommendedName>
        <fullName evidence="1">Integrase catalytic domain-containing protein</fullName>
    </recommendedName>
</protein>
<dbReference type="PANTHER" id="PTHR47515">
    <property type="entry name" value="LOW CALCIUM RESPONSE LOCUS PROTEIN T"/>
    <property type="match status" value="1"/>
</dbReference>
<proteinExistence type="predicted"/>
<comment type="caution">
    <text evidence="2">The sequence shown here is derived from an EMBL/GenBank/DDBJ whole genome shotgun (WGS) entry which is preliminary data.</text>
</comment>
<dbReference type="Gene3D" id="3.30.420.10">
    <property type="entry name" value="Ribonuclease H-like superfamily/Ribonuclease H"/>
    <property type="match status" value="1"/>
</dbReference>
<accession>A0ABQ0A880</accession>
<organism evidence="2 3">
    <name type="scientific">Sessilibacter corallicola</name>
    <dbReference type="NCBI Taxonomy" id="2904075"/>
    <lineage>
        <taxon>Bacteria</taxon>
        <taxon>Pseudomonadati</taxon>
        <taxon>Pseudomonadota</taxon>
        <taxon>Gammaproteobacteria</taxon>
        <taxon>Cellvibrionales</taxon>
        <taxon>Cellvibrionaceae</taxon>
        <taxon>Sessilibacter</taxon>
    </lineage>
</organism>
<evidence type="ECO:0000313" key="2">
    <source>
        <dbReference type="EMBL" id="GAA6167807.1"/>
    </source>
</evidence>
<dbReference type="Proteomes" id="UP001465153">
    <property type="component" value="Unassembled WGS sequence"/>
</dbReference>
<dbReference type="InterPro" id="IPR001584">
    <property type="entry name" value="Integrase_cat-core"/>
</dbReference>
<evidence type="ECO:0000259" key="1">
    <source>
        <dbReference type="PROSITE" id="PS50994"/>
    </source>
</evidence>
<keyword evidence="3" id="KW-1185">Reference proteome</keyword>
<dbReference type="SUPFAM" id="SSF53098">
    <property type="entry name" value="Ribonuclease H-like"/>
    <property type="match status" value="1"/>
</dbReference>
<dbReference type="InterPro" id="IPR012337">
    <property type="entry name" value="RNaseH-like_sf"/>
</dbReference>